<evidence type="ECO:0000256" key="3">
    <source>
        <dbReference type="ARBA" id="ARBA00022741"/>
    </source>
</evidence>
<accession>A0AA89AW71</accession>
<dbReference type="InterPro" id="IPR011009">
    <property type="entry name" value="Kinase-like_dom_sf"/>
</dbReference>
<gene>
    <name evidence="6" type="ORF">RJ639_003812</name>
</gene>
<evidence type="ECO:0000256" key="4">
    <source>
        <dbReference type="ARBA" id="ARBA00022777"/>
    </source>
</evidence>
<evidence type="ECO:0000313" key="7">
    <source>
        <dbReference type="Proteomes" id="UP001188597"/>
    </source>
</evidence>
<evidence type="ECO:0000256" key="1">
    <source>
        <dbReference type="ARBA" id="ARBA00022527"/>
    </source>
</evidence>
<comment type="caution">
    <text evidence="6">The sequence shown here is derived from an EMBL/GenBank/DDBJ whole genome shotgun (WGS) entry which is preliminary data.</text>
</comment>
<proteinExistence type="predicted"/>
<reference evidence="6" key="1">
    <citation type="submission" date="2022-12" db="EMBL/GenBank/DDBJ databases">
        <title>Draft genome assemblies for two species of Escallonia (Escalloniales).</title>
        <authorList>
            <person name="Chanderbali A."/>
            <person name="Dervinis C."/>
            <person name="Anghel I."/>
            <person name="Soltis D."/>
            <person name="Soltis P."/>
            <person name="Zapata F."/>
        </authorList>
    </citation>
    <scope>NUCLEOTIDE SEQUENCE</scope>
    <source>
        <strain evidence="6">UCBG64.0493</strain>
        <tissue evidence="6">Leaf</tissue>
    </source>
</reference>
<sequence>MLFSCDKNGLKSFVQCVHVYMSLEYAVDGIFSVKFDVFSFGVLAWRLHHEDMSRELVNPMVIIGTSLYLSKAMRSVQLGLLCVQKYLEDRPSMSSVVLLLGRDCGLPLPKHPEFFY</sequence>
<protein>
    <submittedName>
        <fullName evidence="6">Uncharacterized protein</fullName>
    </submittedName>
</protein>
<keyword evidence="7" id="KW-1185">Reference proteome</keyword>
<keyword evidence="3" id="KW-0547">Nucleotide-binding</keyword>
<dbReference type="SUPFAM" id="SSF56112">
    <property type="entry name" value="Protein kinase-like (PK-like)"/>
    <property type="match status" value="1"/>
</dbReference>
<keyword evidence="2" id="KW-0808">Transferase</keyword>
<dbReference type="GO" id="GO:0005524">
    <property type="term" value="F:ATP binding"/>
    <property type="evidence" value="ECO:0007669"/>
    <property type="project" value="UniProtKB-KW"/>
</dbReference>
<dbReference type="EMBL" id="JAVXUP010000890">
    <property type="protein sequence ID" value="KAK3019229.1"/>
    <property type="molecule type" value="Genomic_DNA"/>
</dbReference>
<dbReference type="PANTHER" id="PTHR27002">
    <property type="entry name" value="RECEPTOR-LIKE SERINE/THREONINE-PROTEIN KINASE SD1-8"/>
    <property type="match status" value="1"/>
</dbReference>
<evidence type="ECO:0000313" key="6">
    <source>
        <dbReference type="EMBL" id="KAK3019229.1"/>
    </source>
</evidence>
<dbReference type="Proteomes" id="UP001188597">
    <property type="component" value="Unassembled WGS sequence"/>
</dbReference>
<keyword evidence="5" id="KW-0067">ATP-binding</keyword>
<name>A0AA89AW71_9ASTE</name>
<dbReference type="GO" id="GO:0004674">
    <property type="term" value="F:protein serine/threonine kinase activity"/>
    <property type="evidence" value="ECO:0007669"/>
    <property type="project" value="UniProtKB-KW"/>
</dbReference>
<keyword evidence="4" id="KW-0418">Kinase</keyword>
<keyword evidence="1" id="KW-0723">Serine/threonine-protein kinase</keyword>
<dbReference type="GO" id="GO:0005886">
    <property type="term" value="C:plasma membrane"/>
    <property type="evidence" value="ECO:0007669"/>
    <property type="project" value="TreeGrafter"/>
</dbReference>
<evidence type="ECO:0000256" key="2">
    <source>
        <dbReference type="ARBA" id="ARBA00022679"/>
    </source>
</evidence>
<evidence type="ECO:0000256" key="5">
    <source>
        <dbReference type="ARBA" id="ARBA00022840"/>
    </source>
</evidence>
<dbReference type="Gene3D" id="1.10.510.10">
    <property type="entry name" value="Transferase(Phosphotransferase) domain 1"/>
    <property type="match status" value="1"/>
</dbReference>
<organism evidence="6 7">
    <name type="scientific">Escallonia herrerae</name>
    <dbReference type="NCBI Taxonomy" id="1293975"/>
    <lineage>
        <taxon>Eukaryota</taxon>
        <taxon>Viridiplantae</taxon>
        <taxon>Streptophyta</taxon>
        <taxon>Embryophyta</taxon>
        <taxon>Tracheophyta</taxon>
        <taxon>Spermatophyta</taxon>
        <taxon>Magnoliopsida</taxon>
        <taxon>eudicotyledons</taxon>
        <taxon>Gunneridae</taxon>
        <taxon>Pentapetalae</taxon>
        <taxon>asterids</taxon>
        <taxon>campanulids</taxon>
        <taxon>Escalloniales</taxon>
        <taxon>Escalloniaceae</taxon>
        <taxon>Escallonia</taxon>
    </lineage>
</organism>
<dbReference type="AlphaFoldDB" id="A0AA89AW71"/>
<dbReference type="PANTHER" id="PTHR27002:SF825">
    <property type="entry name" value="RECEPTOR-LIKE SERINE_THREONINE-PROTEIN KINASE"/>
    <property type="match status" value="1"/>
</dbReference>